<feature type="region of interest" description="Disordered" evidence="5">
    <location>
        <begin position="1"/>
        <end position="21"/>
    </location>
</feature>
<dbReference type="Gene3D" id="1.10.1040.10">
    <property type="entry name" value="N-(1-d-carboxylethyl)-l-norvaline Dehydrogenase, domain 2"/>
    <property type="match status" value="1"/>
</dbReference>
<dbReference type="RefSeq" id="WP_077451109.1">
    <property type="nucleotide sequence ID" value="NZ_FUGE01000137.1"/>
</dbReference>
<evidence type="ECO:0000256" key="5">
    <source>
        <dbReference type="SAM" id="MobiDB-lite"/>
    </source>
</evidence>
<dbReference type="InterPro" id="IPR036291">
    <property type="entry name" value="NAD(P)-bd_dom_sf"/>
</dbReference>
<organism evidence="8 9">
    <name type="scientific">Psychrobacter piechaudii</name>
    <dbReference type="NCBI Taxonomy" id="1945521"/>
    <lineage>
        <taxon>Bacteria</taxon>
        <taxon>Pseudomonadati</taxon>
        <taxon>Pseudomonadota</taxon>
        <taxon>Gammaproteobacteria</taxon>
        <taxon>Moraxellales</taxon>
        <taxon>Moraxellaceae</taxon>
        <taxon>Psychrobacter</taxon>
    </lineage>
</organism>
<dbReference type="InterPro" id="IPR008927">
    <property type="entry name" value="6-PGluconate_DH-like_C_sf"/>
</dbReference>
<evidence type="ECO:0000256" key="3">
    <source>
        <dbReference type="ARBA" id="ARBA00023027"/>
    </source>
</evidence>
<dbReference type="Pfam" id="PF03446">
    <property type="entry name" value="NAD_binding_2"/>
    <property type="match status" value="1"/>
</dbReference>
<evidence type="ECO:0000313" key="8">
    <source>
        <dbReference type="EMBL" id="SJM71833.1"/>
    </source>
</evidence>
<evidence type="ECO:0000256" key="4">
    <source>
        <dbReference type="PIRSR" id="PIRSR000103-1"/>
    </source>
</evidence>
<dbReference type="SUPFAM" id="SSF48179">
    <property type="entry name" value="6-phosphogluconate dehydrogenase C-terminal domain-like"/>
    <property type="match status" value="1"/>
</dbReference>
<dbReference type="InterPro" id="IPR013328">
    <property type="entry name" value="6PGD_dom2"/>
</dbReference>
<evidence type="ECO:0000259" key="6">
    <source>
        <dbReference type="Pfam" id="PF03446"/>
    </source>
</evidence>
<keyword evidence="2 8" id="KW-0560">Oxidoreductase</keyword>
<sequence length="315" mass="32963">MSTNNSSTHSGLESTTNSSQPKSVSFLGLGAMGHHMAKHLVGKFDTVMVWNRTSDKAEAHAKEFGTLAVTLQQAVTADVIFSCLPTSNVVDEVIEQALPYLSANSVWVDCTSGVPDQAKASQEKLKAIGCEFLDAPVSGQTSGADSGTLTVMVGGSAEALAYAKPAIECFAGLIVHVGDSGAGFAVKAVNNTLFAINAWAAAEGLSVLKAHGVNPSDALACINKASGQSFATLATFPDRIVNRAFPKTFTIDLMAKDCGIAIDLQTQKKVPTPVMAQVASLVRAASNQHEPGAADFSEFAKFYEMMSGIDIKDDK</sequence>
<feature type="domain" description="6-phosphogluconate dehydrogenase NADP-binding" evidence="6">
    <location>
        <begin position="24"/>
        <end position="178"/>
    </location>
</feature>
<keyword evidence="9" id="KW-1185">Reference proteome</keyword>
<name>A0A1R4GUT5_9GAMM</name>
<evidence type="ECO:0000313" key="9">
    <source>
        <dbReference type="Proteomes" id="UP000188357"/>
    </source>
</evidence>
<dbReference type="InterPro" id="IPR002204">
    <property type="entry name" value="3-OH-isobutyrate_DH-rel_CS"/>
</dbReference>
<keyword evidence="3" id="KW-0520">NAD</keyword>
<protein>
    <submittedName>
        <fullName evidence="8">2-(Hydroxymethyl)glutarate dehydrogenase</fullName>
        <ecNumber evidence="8">1.1.1.291</ecNumber>
    </submittedName>
</protein>
<evidence type="ECO:0000256" key="2">
    <source>
        <dbReference type="ARBA" id="ARBA00023002"/>
    </source>
</evidence>
<dbReference type="GO" id="GO:0051287">
    <property type="term" value="F:NAD binding"/>
    <property type="evidence" value="ECO:0007669"/>
    <property type="project" value="InterPro"/>
</dbReference>
<evidence type="ECO:0000259" key="7">
    <source>
        <dbReference type="Pfam" id="PF14833"/>
    </source>
</evidence>
<dbReference type="AlphaFoldDB" id="A0A1R4GUT5"/>
<evidence type="ECO:0000256" key="1">
    <source>
        <dbReference type="ARBA" id="ARBA00009080"/>
    </source>
</evidence>
<dbReference type="STRING" id="1945521.A1232T_01360"/>
<dbReference type="InterPro" id="IPR029154">
    <property type="entry name" value="HIBADH-like_NADP-bd"/>
</dbReference>
<dbReference type="PROSITE" id="PS00895">
    <property type="entry name" value="3_HYDROXYISOBUT_DH"/>
    <property type="match status" value="1"/>
</dbReference>
<comment type="similarity">
    <text evidence="1">Belongs to the HIBADH-related family.</text>
</comment>
<gene>
    <name evidence="8" type="primary">Hgd</name>
    <name evidence="8" type="ORF">A1232T_01360</name>
</gene>
<dbReference type="Gene3D" id="3.40.50.720">
    <property type="entry name" value="NAD(P)-binding Rossmann-like Domain"/>
    <property type="match status" value="1"/>
</dbReference>
<accession>A0A1R4GUT5</accession>
<dbReference type="Proteomes" id="UP000188357">
    <property type="component" value="Unassembled WGS sequence"/>
</dbReference>
<dbReference type="PANTHER" id="PTHR43060:SF15">
    <property type="entry name" value="3-HYDROXYISOBUTYRATE DEHYDROGENASE-LIKE 1, MITOCHONDRIAL-RELATED"/>
    <property type="match status" value="1"/>
</dbReference>
<feature type="active site" evidence="4">
    <location>
        <position position="187"/>
    </location>
</feature>
<dbReference type="EMBL" id="FUGE01000137">
    <property type="protein sequence ID" value="SJM71833.1"/>
    <property type="molecule type" value="Genomic_DNA"/>
</dbReference>
<dbReference type="GO" id="GO:0016054">
    <property type="term" value="P:organic acid catabolic process"/>
    <property type="evidence" value="ECO:0007669"/>
    <property type="project" value="UniProtKB-ARBA"/>
</dbReference>
<dbReference type="GO" id="GO:0050661">
    <property type="term" value="F:NADP binding"/>
    <property type="evidence" value="ECO:0007669"/>
    <property type="project" value="InterPro"/>
</dbReference>
<dbReference type="GO" id="GO:0043718">
    <property type="term" value="F:2-hydroxymethylglutarate dehydrogenase activity"/>
    <property type="evidence" value="ECO:0007669"/>
    <property type="project" value="UniProtKB-EC"/>
</dbReference>
<feature type="domain" description="3-hydroxyisobutyrate dehydrogenase-like NAD-binding" evidence="7">
    <location>
        <begin position="181"/>
        <end position="302"/>
    </location>
</feature>
<dbReference type="SUPFAM" id="SSF51735">
    <property type="entry name" value="NAD(P)-binding Rossmann-fold domains"/>
    <property type="match status" value="1"/>
</dbReference>
<dbReference type="InterPro" id="IPR006115">
    <property type="entry name" value="6PGDH_NADP-bd"/>
</dbReference>
<dbReference type="Pfam" id="PF14833">
    <property type="entry name" value="NAD_binding_11"/>
    <property type="match status" value="1"/>
</dbReference>
<dbReference type="EC" id="1.1.1.291" evidence="8"/>
<dbReference type="PIRSF" id="PIRSF000103">
    <property type="entry name" value="HIBADH"/>
    <property type="match status" value="1"/>
</dbReference>
<dbReference type="PANTHER" id="PTHR43060">
    <property type="entry name" value="3-HYDROXYISOBUTYRATE DEHYDROGENASE-LIKE 1, MITOCHONDRIAL-RELATED"/>
    <property type="match status" value="1"/>
</dbReference>
<dbReference type="OrthoDB" id="9786703at2"/>
<dbReference type="InterPro" id="IPR015815">
    <property type="entry name" value="HIBADH-related"/>
</dbReference>
<proteinExistence type="inferred from homology"/>
<reference evidence="8 9" key="1">
    <citation type="submission" date="2017-02" db="EMBL/GenBank/DDBJ databases">
        <authorList>
            <person name="Peterson S.W."/>
        </authorList>
    </citation>
    <scope>NUCLEOTIDE SEQUENCE [LARGE SCALE GENOMIC DNA]</scope>
    <source>
        <strain evidence="8">Psychrobacter_piechaudii</strain>
    </source>
</reference>